<dbReference type="OrthoDB" id="7628951at2759"/>
<dbReference type="PANTHER" id="PTHR46599:SF3">
    <property type="entry name" value="PIGGYBAC TRANSPOSABLE ELEMENT-DERIVED PROTEIN 4"/>
    <property type="match status" value="1"/>
</dbReference>
<keyword evidence="3" id="KW-1185">Reference proteome</keyword>
<dbReference type="Proteomes" id="UP000053825">
    <property type="component" value="Unassembled WGS sequence"/>
</dbReference>
<accession>A0A0L7QP30</accession>
<reference evidence="2 3" key="1">
    <citation type="submission" date="2015-07" db="EMBL/GenBank/DDBJ databases">
        <title>The genome of Habropoda laboriosa.</title>
        <authorList>
            <person name="Pan H."/>
            <person name="Kapheim K."/>
        </authorList>
    </citation>
    <scope>NUCLEOTIDE SEQUENCE [LARGE SCALE GENOMIC DNA]</scope>
    <source>
        <strain evidence="2">0110345459</strain>
    </source>
</reference>
<dbReference type="AlphaFoldDB" id="A0A0L7QP30"/>
<dbReference type="InterPro" id="IPR029526">
    <property type="entry name" value="PGBD"/>
</dbReference>
<feature type="domain" description="PiggyBac transposable element-derived protein" evidence="1">
    <location>
        <begin position="1"/>
        <end position="77"/>
    </location>
</feature>
<name>A0A0L7QP30_9HYME</name>
<evidence type="ECO:0000313" key="2">
    <source>
        <dbReference type="EMBL" id="KOC60256.1"/>
    </source>
</evidence>
<proteinExistence type="predicted"/>
<protein>
    <recommendedName>
        <fullName evidence="1">PiggyBac transposable element-derived protein domain-containing protein</fullName>
    </recommendedName>
</protein>
<evidence type="ECO:0000259" key="1">
    <source>
        <dbReference type="Pfam" id="PF13843"/>
    </source>
</evidence>
<gene>
    <name evidence="2" type="ORF">WH47_09225</name>
</gene>
<dbReference type="EMBL" id="KQ414846">
    <property type="protein sequence ID" value="KOC60256.1"/>
    <property type="molecule type" value="Genomic_DNA"/>
</dbReference>
<organism evidence="2 3">
    <name type="scientific">Habropoda laboriosa</name>
    <dbReference type="NCBI Taxonomy" id="597456"/>
    <lineage>
        <taxon>Eukaryota</taxon>
        <taxon>Metazoa</taxon>
        <taxon>Ecdysozoa</taxon>
        <taxon>Arthropoda</taxon>
        <taxon>Hexapoda</taxon>
        <taxon>Insecta</taxon>
        <taxon>Pterygota</taxon>
        <taxon>Neoptera</taxon>
        <taxon>Endopterygota</taxon>
        <taxon>Hymenoptera</taxon>
        <taxon>Apocrita</taxon>
        <taxon>Aculeata</taxon>
        <taxon>Apoidea</taxon>
        <taxon>Anthophila</taxon>
        <taxon>Apidae</taxon>
        <taxon>Habropoda</taxon>
    </lineage>
</organism>
<evidence type="ECO:0000313" key="3">
    <source>
        <dbReference type="Proteomes" id="UP000053825"/>
    </source>
</evidence>
<sequence length="88" mass="10370">MDYANKIFQEQYTPHCQLSIDESLVGTHCHSIIKQYVPNKKHHKWGIKFWMICDSISNYCLGFYCYQGAKSSDDKEEIKKEWSRICSG</sequence>
<dbReference type="PANTHER" id="PTHR46599">
    <property type="entry name" value="PIGGYBAC TRANSPOSABLE ELEMENT-DERIVED PROTEIN 4"/>
    <property type="match status" value="1"/>
</dbReference>
<dbReference type="Pfam" id="PF13843">
    <property type="entry name" value="DDE_Tnp_1_7"/>
    <property type="match status" value="1"/>
</dbReference>